<dbReference type="InterPro" id="IPR006913">
    <property type="entry name" value="CENP-V/GFA"/>
</dbReference>
<evidence type="ECO:0000313" key="6">
    <source>
        <dbReference type="EMBL" id="GGB18230.1"/>
    </source>
</evidence>
<evidence type="ECO:0000256" key="3">
    <source>
        <dbReference type="ARBA" id="ARBA00022833"/>
    </source>
</evidence>
<feature type="domain" description="CENP-V/GFA" evidence="5">
    <location>
        <begin position="5"/>
        <end position="119"/>
    </location>
</feature>
<name>A0ABQ1I7P7_9ALTE</name>
<protein>
    <submittedName>
        <fullName evidence="6">S-(Hydroxymethyl)glutathione synthase</fullName>
    </submittedName>
</protein>
<dbReference type="InterPro" id="IPR011057">
    <property type="entry name" value="Mss4-like_sf"/>
</dbReference>
<sequence>MSEQHQGSCLCGQVHYSVSGEFDSFYLCYCRHCQKDSGSAHAANLFSSQAKLTWLSGEALVRTYQLPNSRHVKSFCQHCGSALPAQLEGLLQVPAGSLDSELILRPRAKIFMASAAKWRKELKEVPSYQQLPDDLDT</sequence>
<dbReference type="RefSeq" id="WP_055731604.1">
    <property type="nucleotide sequence ID" value="NZ_BMDY01000026.1"/>
</dbReference>
<evidence type="ECO:0000313" key="7">
    <source>
        <dbReference type="Proteomes" id="UP000651977"/>
    </source>
</evidence>
<keyword evidence="7" id="KW-1185">Reference proteome</keyword>
<evidence type="ECO:0000256" key="2">
    <source>
        <dbReference type="ARBA" id="ARBA00022723"/>
    </source>
</evidence>
<evidence type="ECO:0000259" key="5">
    <source>
        <dbReference type="PROSITE" id="PS51891"/>
    </source>
</evidence>
<keyword evidence="3" id="KW-0862">Zinc</keyword>
<accession>A0ABQ1I7P7</accession>
<organism evidence="6 7">
    <name type="scientific">Agarivorans gilvus</name>
    <dbReference type="NCBI Taxonomy" id="680279"/>
    <lineage>
        <taxon>Bacteria</taxon>
        <taxon>Pseudomonadati</taxon>
        <taxon>Pseudomonadota</taxon>
        <taxon>Gammaproteobacteria</taxon>
        <taxon>Alteromonadales</taxon>
        <taxon>Alteromonadaceae</taxon>
        <taxon>Agarivorans</taxon>
    </lineage>
</organism>
<dbReference type="Pfam" id="PF04828">
    <property type="entry name" value="GFA"/>
    <property type="match status" value="1"/>
</dbReference>
<dbReference type="Proteomes" id="UP000651977">
    <property type="component" value="Unassembled WGS sequence"/>
</dbReference>
<keyword evidence="2" id="KW-0479">Metal-binding</keyword>
<dbReference type="SUPFAM" id="SSF51316">
    <property type="entry name" value="Mss4-like"/>
    <property type="match status" value="1"/>
</dbReference>
<comment type="caution">
    <text evidence="6">The sequence shown here is derived from an EMBL/GenBank/DDBJ whole genome shotgun (WGS) entry which is preliminary data.</text>
</comment>
<dbReference type="PANTHER" id="PTHR33337">
    <property type="entry name" value="GFA DOMAIN-CONTAINING PROTEIN"/>
    <property type="match status" value="1"/>
</dbReference>
<dbReference type="EMBL" id="BMDY01000026">
    <property type="protein sequence ID" value="GGB18230.1"/>
    <property type="molecule type" value="Genomic_DNA"/>
</dbReference>
<gene>
    <name evidence="6" type="ORF">GCM10007414_34560</name>
</gene>
<reference evidence="7" key="1">
    <citation type="journal article" date="2019" name="Int. J. Syst. Evol. Microbiol.">
        <title>The Global Catalogue of Microorganisms (GCM) 10K type strain sequencing project: providing services to taxonomists for standard genome sequencing and annotation.</title>
        <authorList>
            <consortium name="The Broad Institute Genomics Platform"/>
            <consortium name="The Broad Institute Genome Sequencing Center for Infectious Disease"/>
            <person name="Wu L."/>
            <person name="Ma J."/>
        </authorList>
    </citation>
    <scope>NUCLEOTIDE SEQUENCE [LARGE SCALE GENOMIC DNA]</scope>
    <source>
        <strain evidence="7">CGMCC 1.10131</strain>
    </source>
</reference>
<keyword evidence="4" id="KW-0456">Lyase</keyword>
<evidence type="ECO:0000256" key="1">
    <source>
        <dbReference type="ARBA" id="ARBA00005495"/>
    </source>
</evidence>
<dbReference type="PANTHER" id="PTHR33337:SF40">
    <property type="entry name" value="CENP-V_GFA DOMAIN-CONTAINING PROTEIN-RELATED"/>
    <property type="match status" value="1"/>
</dbReference>
<evidence type="ECO:0000256" key="4">
    <source>
        <dbReference type="ARBA" id="ARBA00023239"/>
    </source>
</evidence>
<dbReference type="Gene3D" id="3.90.1590.10">
    <property type="entry name" value="glutathione-dependent formaldehyde- activating enzyme (gfa)"/>
    <property type="match status" value="1"/>
</dbReference>
<comment type="similarity">
    <text evidence="1">Belongs to the Gfa family.</text>
</comment>
<proteinExistence type="inferred from homology"/>
<dbReference type="PROSITE" id="PS51891">
    <property type="entry name" value="CENP_V_GFA"/>
    <property type="match status" value="1"/>
</dbReference>